<dbReference type="Gene3D" id="3.30.450.40">
    <property type="match status" value="1"/>
</dbReference>
<organism evidence="6 7">
    <name type="scientific">Sulfobacillus harzensis</name>
    <dbReference type="NCBI Taxonomy" id="2729629"/>
    <lineage>
        <taxon>Bacteria</taxon>
        <taxon>Bacillati</taxon>
        <taxon>Bacillota</taxon>
        <taxon>Clostridia</taxon>
        <taxon>Eubacteriales</taxon>
        <taxon>Clostridiales Family XVII. Incertae Sedis</taxon>
        <taxon>Sulfobacillus</taxon>
    </lineage>
</organism>
<dbReference type="GO" id="GO:0045892">
    <property type="term" value="P:negative regulation of DNA-templated transcription"/>
    <property type="evidence" value="ECO:0007669"/>
    <property type="project" value="TreeGrafter"/>
</dbReference>
<dbReference type="Pfam" id="PF01614">
    <property type="entry name" value="IclR_C"/>
    <property type="match status" value="1"/>
</dbReference>
<evidence type="ECO:0000256" key="1">
    <source>
        <dbReference type="ARBA" id="ARBA00023015"/>
    </source>
</evidence>
<dbReference type="InterPro" id="IPR036388">
    <property type="entry name" value="WH-like_DNA-bd_sf"/>
</dbReference>
<evidence type="ECO:0000256" key="2">
    <source>
        <dbReference type="ARBA" id="ARBA00023125"/>
    </source>
</evidence>
<dbReference type="EMBL" id="JABBVZ010000039">
    <property type="protein sequence ID" value="NMP23096.1"/>
    <property type="molecule type" value="Genomic_DNA"/>
</dbReference>
<keyword evidence="3" id="KW-0804">Transcription</keyword>
<reference evidence="6 7" key="1">
    <citation type="submission" date="2020-04" db="EMBL/GenBank/DDBJ databases">
        <authorList>
            <person name="Zhang R."/>
            <person name="Schippers A."/>
        </authorList>
    </citation>
    <scope>NUCLEOTIDE SEQUENCE [LARGE SCALE GENOMIC DNA]</scope>
    <source>
        <strain evidence="6 7">DSM 109850</strain>
    </source>
</reference>
<dbReference type="CDD" id="cd00090">
    <property type="entry name" value="HTH_ARSR"/>
    <property type="match status" value="1"/>
</dbReference>
<evidence type="ECO:0000313" key="6">
    <source>
        <dbReference type="EMBL" id="NMP23096.1"/>
    </source>
</evidence>
<feature type="domain" description="HTH iclR-type" evidence="4">
    <location>
        <begin position="9"/>
        <end position="65"/>
    </location>
</feature>
<dbReference type="SMART" id="SM00346">
    <property type="entry name" value="HTH_ICLR"/>
    <property type="match status" value="1"/>
</dbReference>
<dbReference type="PANTHER" id="PTHR30136">
    <property type="entry name" value="HELIX-TURN-HELIX TRANSCRIPTIONAL REGULATOR, ICLR FAMILY"/>
    <property type="match status" value="1"/>
</dbReference>
<protein>
    <submittedName>
        <fullName evidence="6">IclR family transcriptional regulator</fullName>
    </submittedName>
</protein>
<dbReference type="PANTHER" id="PTHR30136:SF39">
    <property type="entry name" value="TRANSCRIPTIONAL REGULATORY PROTEIN"/>
    <property type="match status" value="1"/>
</dbReference>
<keyword evidence="2" id="KW-0238">DNA-binding</keyword>
<dbReference type="GO" id="GO:0003700">
    <property type="term" value="F:DNA-binding transcription factor activity"/>
    <property type="evidence" value="ECO:0007669"/>
    <property type="project" value="TreeGrafter"/>
</dbReference>
<gene>
    <name evidence="6" type="ORF">HIJ39_12170</name>
</gene>
<dbReference type="GO" id="GO:0003677">
    <property type="term" value="F:DNA binding"/>
    <property type="evidence" value="ECO:0007669"/>
    <property type="project" value="UniProtKB-KW"/>
</dbReference>
<evidence type="ECO:0000313" key="7">
    <source>
        <dbReference type="Proteomes" id="UP000533476"/>
    </source>
</evidence>
<accession>A0A7Y0L5H5</accession>
<dbReference type="PROSITE" id="PS51077">
    <property type="entry name" value="HTH_ICLR"/>
    <property type="match status" value="1"/>
</dbReference>
<dbReference type="InterPro" id="IPR011991">
    <property type="entry name" value="ArsR-like_HTH"/>
</dbReference>
<keyword evidence="7" id="KW-1185">Reference proteome</keyword>
<dbReference type="SUPFAM" id="SSF46785">
    <property type="entry name" value="Winged helix' DNA-binding domain"/>
    <property type="match status" value="1"/>
</dbReference>
<evidence type="ECO:0000256" key="3">
    <source>
        <dbReference type="ARBA" id="ARBA00023163"/>
    </source>
</evidence>
<dbReference type="AlphaFoldDB" id="A0A7Y0L5H5"/>
<comment type="caution">
    <text evidence="6">The sequence shown here is derived from an EMBL/GenBank/DDBJ whole genome shotgun (WGS) entry which is preliminary data.</text>
</comment>
<dbReference type="PROSITE" id="PS51078">
    <property type="entry name" value="ICLR_ED"/>
    <property type="match status" value="1"/>
</dbReference>
<dbReference type="Pfam" id="PF09339">
    <property type="entry name" value="HTH_IclR"/>
    <property type="match status" value="1"/>
</dbReference>
<proteinExistence type="predicted"/>
<evidence type="ECO:0000259" key="4">
    <source>
        <dbReference type="PROSITE" id="PS51077"/>
    </source>
</evidence>
<dbReference type="Gene3D" id="1.10.10.10">
    <property type="entry name" value="Winged helix-like DNA-binding domain superfamily/Winged helix DNA-binding domain"/>
    <property type="match status" value="1"/>
</dbReference>
<keyword evidence="1" id="KW-0805">Transcription regulation</keyword>
<name>A0A7Y0L5H5_9FIRM</name>
<dbReference type="InterPro" id="IPR005471">
    <property type="entry name" value="Tscrpt_reg_IclR_N"/>
</dbReference>
<feature type="domain" description="IclR-ED" evidence="5">
    <location>
        <begin position="66"/>
        <end position="244"/>
    </location>
</feature>
<evidence type="ECO:0000259" key="5">
    <source>
        <dbReference type="PROSITE" id="PS51078"/>
    </source>
</evidence>
<dbReference type="InterPro" id="IPR050707">
    <property type="entry name" value="HTH_MetabolicPath_Reg"/>
</dbReference>
<dbReference type="InterPro" id="IPR036390">
    <property type="entry name" value="WH_DNA-bd_sf"/>
</dbReference>
<dbReference type="Proteomes" id="UP000533476">
    <property type="component" value="Unassembled WGS sequence"/>
</dbReference>
<sequence>MRTDEGEGVAVIGKMARVLDLLADDPSLNPSQLSARLGMPRTTVHRILQTMIREGIVTDAHHVGSRLIRWAWRALKESELRTISGPVLENLVGRFGETASLFVRSGATRLCLDRREGTEAIRHNIEVGSAIPIHVGSAGRILLAWLQNEERSRLIQASIEWSGVPPAVPGPDWLAIRSSGWTSTAGERDPILASVSVPVFGAAHQVVAALSLSGPRMRFTPERLRLMAEALKMESVLLSEHIQSGTRDPTQPQQG</sequence>
<dbReference type="InterPro" id="IPR029016">
    <property type="entry name" value="GAF-like_dom_sf"/>
</dbReference>
<dbReference type="RefSeq" id="WP_169100050.1">
    <property type="nucleotide sequence ID" value="NZ_JABBVZ010000039.1"/>
</dbReference>
<dbReference type="SUPFAM" id="SSF55781">
    <property type="entry name" value="GAF domain-like"/>
    <property type="match status" value="1"/>
</dbReference>
<dbReference type="InterPro" id="IPR014757">
    <property type="entry name" value="Tscrpt_reg_IclR_C"/>
</dbReference>